<dbReference type="RefSeq" id="WP_008276656.1">
    <property type="nucleotide sequence ID" value="NZ_AAXW01000028.1"/>
</dbReference>
<comment type="caution">
    <text evidence="1">The sequence shown here is derived from an EMBL/GenBank/DDBJ whole genome shotgun (WGS) entry which is preliminary data.</text>
</comment>
<evidence type="ECO:0000313" key="2">
    <source>
        <dbReference type="Proteomes" id="UP000003781"/>
    </source>
</evidence>
<dbReference type="OrthoDB" id="565285at2"/>
<accession>A3ITE9</accession>
<proteinExistence type="predicted"/>
<evidence type="ECO:0000313" key="1">
    <source>
        <dbReference type="EMBL" id="EAZ90234.1"/>
    </source>
</evidence>
<dbReference type="Proteomes" id="UP000003781">
    <property type="component" value="Unassembled WGS sequence"/>
</dbReference>
<keyword evidence="2" id="KW-1185">Reference proteome</keyword>
<gene>
    <name evidence="1" type="ORF">CY0110_04463</name>
</gene>
<dbReference type="EMBL" id="AAXW01000028">
    <property type="protein sequence ID" value="EAZ90234.1"/>
    <property type="molecule type" value="Genomic_DNA"/>
</dbReference>
<protein>
    <submittedName>
        <fullName evidence="1">Uncharacterized protein</fullName>
    </submittedName>
</protein>
<dbReference type="eggNOG" id="ENOG5033D8U">
    <property type="taxonomic scope" value="Bacteria"/>
</dbReference>
<reference evidence="1 2" key="1">
    <citation type="submission" date="2007-03" db="EMBL/GenBank/DDBJ databases">
        <authorList>
            <person name="Stal L."/>
            <person name="Ferriera S."/>
            <person name="Johnson J."/>
            <person name="Kravitz S."/>
            <person name="Beeson K."/>
            <person name="Sutton G."/>
            <person name="Rogers Y.-H."/>
            <person name="Friedman R."/>
            <person name="Frazier M."/>
            <person name="Venter J.C."/>
        </authorList>
    </citation>
    <scope>NUCLEOTIDE SEQUENCE [LARGE SCALE GENOMIC DNA]</scope>
    <source>
        <strain evidence="1 2">CCY0110</strain>
    </source>
</reference>
<organism evidence="1 2">
    <name type="scientific">Crocosphaera chwakensis CCY0110</name>
    <dbReference type="NCBI Taxonomy" id="391612"/>
    <lineage>
        <taxon>Bacteria</taxon>
        <taxon>Bacillati</taxon>
        <taxon>Cyanobacteriota</taxon>
        <taxon>Cyanophyceae</taxon>
        <taxon>Oscillatoriophycideae</taxon>
        <taxon>Chroococcales</taxon>
        <taxon>Aphanothecaceae</taxon>
        <taxon>Crocosphaera</taxon>
        <taxon>Crocosphaera chwakensis</taxon>
    </lineage>
</organism>
<name>A3ITE9_9CHRO</name>
<sequence length="72" mass="8306">MKINIDKDPAIIEEALQVLSQHLEQSKLMRFLAICNLGSVDDLNLKEKLFEGETVDSLYEKIKILEDENKIM</sequence>
<dbReference type="AlphaFoldDB" id="A3ITE9"/>